<accession>A0A081NMT9</accession>
<comment type="caution">
    <text evidence="1">The sequence shown here is derived from an EMBL/GenBank/DDBJ whole genome shotgun (WGS) entry which is preliminary data.</text>
</comment>
<sequence>MAQELTCEQRELMSESTDICSAGLILLELTTGQIIPYVWMNRKKSLDAHHPDLDWLFSQFRTYFDQTERVDNKETRYKKAMITDAFKPGELQSRCIVNTKPESRTAGKVMNTVVFPAMHRDAEKRCSLASMKKNLKEAMSDIEPESQQRLHLKRKRCQKTGLFGRSCFRK</sequence>
<dbReference type="STRING" id="1137799.GZ78_07810"/>
<gene>
    <name evidence="1" type="ORF">GZ78_07810</name>
</gene>
<organism evidence="1 2">
    <name type="scientific">Endozoicomonas numazuensis</name>
    <dbReference type="NCBI Taxonomy" id="1137799"/>
    <lineage>
        <taxon>Bacteria</taxon>
        <taxon>Pseudomonadati</taxon>
        <taxon>Pseudomonadota</taxon>
        <taxon>Gammaproteobacteria</taxon>
        <taxon>Oceanospirillales</taxon>
        <taxon>Endozoicomonadaceae</taxon>
        <taxon>Endozoicomonas</taxon>
    </lineage>
</organism>
<reference evidence="1 2" key="1">
    <citation type="submission" date="2014-06" db="EMBL/GenBank/DDBJ databases">
        <title>Whole Genome Sequences of Three Symbiotic Endozoicomonas Bacteria.</title>
        <authorList>
            <person name="Neave M.J."/>
            <person name="Apprill A."/>
            <person name="Voolstra C.R."/>
        </authorList>
    </citation>
    <scope>NUCLEOTIDE SEQUENCE [LARGE SCALE GENOMIC DNA]</scope>
    <source>
        <strain evidence="1 2">DSM 25634</strain>
    </source>
</reference>
<keyword evidence="2" id="KW-1185">Reference proteome</keyword>
<evidence type="ECO:0008006" key="3">
    <source>
        <dbReference type="Google" id="ProtNLM"/>
    </source>
</evidence>
<evidence type="ECO:0000313" key="1">
    <source>
        <dbReference type="EMBL" id="KEQ19762.1"/>
    </source>
</evidence>
<evidence type="ECO:0000313" key="2">
    <source>
        <dbReference type="Proteomes" id="UP000028073"/>
    </source>
</evidence>
<protein>
    <recommendedName>
        <fullName evidence="3">Protein kinase domain-containing protein</fullName>
    </recommendedName>
</protein>
<proteinExistence type="predicted"/>
<dbReference type="EMBL" id="JOKH01000001">
    <property type="protein sequence ID" value="KEQ19762.1"/>
    <property type="molecule type" value="Genomic_DNA"/>
</dbReference>
<dbReference type="Proteomes" id="UP000028073">
    <property type="component" value="Unassembled WGS sequence"/>
</dbReference>
<dbReference type="AlphaFoldDB" id="A0A081NMT9"/>
<name>A0A081NMT9_9GAMM</name>